<keyword evidence="1" id="KW-0378">Hydrolase</keyword>
<dbReference type="RefSeq" id="WP_018475109.1">
    <property type="nucleotide sequence ID" value="NZ_BMWX01000001.1"/>
</dbReference>
<organism evidence="3 4">
    <name type="scientific">Echinicola pacifica</name>
    <dbReference type="NCBI Taxonomy" id="346377"/>
    <lineage>
        <taxon>Bacteria</taxon>
        <taxon>Pseudomonadati</taxon>
        <taxon>Bacteroidota</taxon>
        <taxon>Cytophagia</taxon>
        <taxon>Cytophagales</taxon>
        <taxon>Cyclobacteriaceae</taxon>
        <taxon>Echinicola</taxon>
    </lineage>
</organism>
<sequence>MKKSPSLIIPLFLLTFIAFGQGQSYKTLENIPYYEQSIREADTYMEERCVLDLYLPEGKEDFATVVWFHGGGLTGGEKEIPQALKDQGLAIIGVNYRLYPKVSAPTYIADAAAAIAWTLKNIHQYGGDSSLVFLSGHSAGGYLAAMVGMDKSWLANYGLDANDLAGLIPFSGHMITHFTVREERGLPGHQALIDELAPLYFVRPDAPPLLLITGDREMELLGRYEENAYMMRMMKVAGHTETTLYEMDGYGHNMTAPAFPLLLSEVERVSKFKATSTHKTP</sequence>
<dbReference type="AlphaFoldDB" id="A0A918PJA9"/>
<name>A0A918PJA9_9BACT</name>
<dbReference type="InterPro" id="IPR049492">
    <property type="entry name" value="BD-FAE-like_dom"/>
</dbReference>
<dbReference type="PANTHER" id="PTHR48081">
    <property type="entry name" value="AB HYDROLASE SUPERFAMILY PROTEIN C4A8.06C"/>
    <property type="match status" value="1"/>
</dbReference>
<comment type="caution">
    <text evidence="3">The sequence shown here is derived from an EMBL/GenBank/DDBJ whole genome shotgun (WGS) entry which is preliminary data.</text>
</comment>
<proteinExistence type="predicted"/>
<dbReference type="SUPFAM" id="SSF53474">
    <property type="entry name" value="alpha/beta-Hydrolases"/>
    <property type="match status" value="1"/>
</dbReference>
<dbReference type="Pfam" id="PF20434">
    <property type="entry name" value="BD-FAE"/>
    <property type="match status" value="1"/>
</dbReference>
<dbReference type="Proteomes" id="UP000619457">
    <property type="component" value="Unassembled WGS sequence"/>
</dbReference>
<accession>A0A918PJA9</accession>
<dbReference type="InterPro" id="IPR029058">
    <property type="entry name" value="AB_hydrolase_fold"/>
</dbReference>
<feature type="domain" description="BD-FAE-like" evidence="2">
    <location>
        <begin position="51"/>
        <end position="152"/>
    </location>
</feature>
<gene>
    <name evidence="3" type="ORF">GCM10007049_00820</name>
</gene>
<reference evidence="3" key="2">
    <citation type="submission" date="2020-09" db="EMBL/GenBank/DDBJ databases">
        <authorList>
            <person name="Sun Q."/>
            <person name="Kim S."/>
        </authorList>
    </citation>
    <scope>NUCLEOTIDE SEQUENCE</scope>
    <source>
        <strain evidence="3">KCTC 12368</strain>
    </source>
</reference>
<keyword evidence="4" id="KW-1185">Reference proteome</keyword>
<protein>
    <submittedName>
        <fullName evidence="3">Lipase</fullName>
    </submittedName>
</protein>
<dbReference type="EMBL" id="BMWX01000001">
    <property type="protein sequence ID" value="GGZ12926.1"/>
    <property type="molecule type" value="Genomic_DNA"/>
</dbReference>
<dbReference type="InterPro" id="IPR050300">
    <property type="entry name" value="GDXG_lipolytic_enzyme"/>
</dbReference>
<dbReference type="GO" id="GO:0016787">
    <property type="term" value="F:hydrolase activity"/>
    <property type="evidence" value="ECO:0007669"/>
    <property type="project" value="UniProtKB-KW"/>
</dbReference>
<evidence type="ECO:0000313" key="3">
    <source>
        <dbReference type="EMBL" id="GGZ12926.1"/>
    </source>
</evidence>
<evidence type="ECO:0000256" key="1">
    <source>
        <dbReference type="ARBA" id="ARBA00022801"/>
    </source>
</evidence>
<dbReference type="Gene3D" id="3.40.50.1820">
    <property type="entry name" value="alpha/beta hydrolase"/>
    <property type="match status" value="1"/>
</dbReference>
<reference evidence="3" key="1">
    <citation type="journal article" date="2014" name="Int. J. Syst. Evol. Microbiol.">
        <title>Complete genome sequence of Corynebacterium casei LMG S-19264T (=DSM 44701T), isolated from a smear-ripened cheese.</title>
        <authorList>
            <consortium name="US DOE Joint Genome Institute (JGI-PGF)"/>
            <person name="Walter F."/>
            <person name="Albersmeier A."/>
            <person name="Kalinowski J."/>
            <person name="Ruckert C."/>
        </authorList>
    </citation>
    <scope>NUCLEOTIDE SEQUENCE</scope>
    <source>
        <strain evidence="3">KCTC 12368</strain>
    </source>
</reference>
<evidence type="ECO:0000313" key="4">
    <source>
        <dbReference type="Proteomes" id="UP000619457"/>
    </source>
</evidence>
<dbReference type="PANTHER" id="PTHR48081:SF9">
    <property type="entry name" value="CARBOXYLESTERASE"/>
    <property type="match status" value="1"/>
</dbReference>
<evidence type="ECO:0000259" key="2">
    <source>
        <dbReference type="Pfam" id="PF20434"/>
    </source>
</evidence>